<dbReference type="GO" id="GO:0005634">
    <property type="term" value="C:nucleus"/>
    <property type="evidence" value="ECO:0007669"/>
    <property type="project" value="InterPro"/>
</dbReference>
<evidence type="ECO:0000313" key="4">
    <source>
        <dbReference type="Proteomes" id="UP001163823"/>
    </source>
</evidence>
<feature type="compositionally biased region" description="Polar residues" evidence="1">
    <location>
        <begin position="347"/>
        <end position="374"/>
    </location>
</feature>
<dbReference type="KEGG" id="qsa:O6P43_029774"/>
<feature type="region of interest" description="Disordered" evidence="1">
    <location>
        <begin position="347"/>
        <end position="389"/>
    </location>
</feature>
<reference evidence="3" key="1">
    <citation type="journal article" date="2023" name="Science">
        <title>Elucidation of the pathway for biosynthesis of saponin adjuvants from the soapbark tree.</title>
        <authorList>
            <person name="Reed J."/>
            <person name="Orme A."/>
            <person name="El-Demerdash A."/>
            <person name="Owen C."/>
            <person name="Martin L.B.B."/>
            <person name="Misra R.C."/>
            <person name="Kikuchi S."/>
            <person name="Rejzek M."/>
            <person name="Martin A.C."/>
            <person name="Harkess A."/>
            <person name="Leebens-Mack J."/>
            <person name="Louveau T."/>
            <person name="Stephenson M.J."/>
            <person name="Osbourn A."/>
        </authorList>
    </citation>
    <scope>NUCLEOTIDE SEQUENCE</scope>
    <source>
        <strain evidence="3">S10</strain>
    </source>
</reference>
<proteinExistence type="predicted"/>
<dbReference type="PANTHER" id="PTHR33305:SF30">
    <property type="entry name" value="ETHYLENE INSENSITIVE 3-LIKE 3 PROTEIN"/>
    <property type="match status" value="1"/>
</dbReference>
<organism evidence="3 4">
    <name type="scientific">Quillaja saponaria</name>
    <name type="common">Soap bark tree</name>
    <dbReference type="NCBI Taxonomy" id="32244"/>
    <lineage>
        <taxon>Eukaryota</taxon>
        <taxon>Viridiplantae</taxon>
        <taxon>Streptophyta</taxon>
        <taxon>Embryophyta</taxon>
        <taxon>Tracheophyta</taxon>
        <taxon>Spermatophyta</taxon>
        <taxon>Magnoliopsida</taxon>
        <taxon>eudicotyledons</taxon>
        <taxon>Gunneridae</taxon>
        <taxon>Pentapetalae</taxon>
        <taxon>rosids</taxon>
        <taxon>fabids</taxon>
        <taxon>Fabales</taxon>
        <taxon>Quillajaceae</taxon>
        <taxon>Quillaja</taxon>
    </lineage>
</organism>
<sequence>MAGDMSTEKRKMIIFEEEKNDDFSGIESLFTESPGLGHGAVLNNMGCETNESQEDSDVDDLDEYIDVECLEQRITRYEIRLQRLREQEKRKKGKQVIDDKNNENQLQQQEYSRRKKMTKAHGGILRYMVKIMEVCKGQGFVYGIIPEDGIPMCGASETLQVPDHVNLLNMEGVGQEEMPGLSSVAAPLLEQKLGLESQTDLNQKRKKPVDDQTHSLRMDENLYTCPYPGCIFHLVRRGFYDIASRNKHQVNCPYRTDFAQGFGKFTNNNSSLVSLPVPQLINPTTPPLLALPPSWKSNFVNPTRPKSAAPRLNQAASLLNLGLPPLSPRPSPVHPIIPPVVYPSTSSWNRSFPSSPNQCERGLNQSSLPVNGTTSPSNPPANNYSSLGNLVTSENLNMPLNQTSEENFRDIPVTLEPVNSEPLTLESSDYAVDKEDDNLVIQFH</sequence>
<dbReference type="Pfam" id="PF04873">
    <property type="entry name" value="EIN3_DNA-bd"/>
    <property type="match status" value="1"/>
</dbReference>
<comment type="caution">
    <text evidence="3">The sequence shown here is derived from an EMBL/GenBank/DDBJ whole genome shotgun (WGS) entry which is preliminary data.</text>
</comment>
<evidence type="ECO:0000256" key="1">
    <source>
        <dbReference type="SAM" id="MobiDB-lite"/>
    </source>
</evidence>
<dbReference type="EMBL" id="JARAOO010000012">
    <property type="protein sequence ID" value="KAJ7949439.1"/>
    <property type="molecule type" value="Genomic_DNA"/>
</dbReference>
<evidence type="ECO:0000313" key="3">
    <source>
        <dbReference type="EMBL" id="KAJ7949439.1"/>
    </source>
</evidence>
<dbReference type="PANTHER" id="PTHR33305">
    <property type="entry name" value="ETHYLENE INSENSITIVE 3-LIKE 2 PROTEIN"/>
    <property type="match status" value="1"/>
</dbReference>
<dbReference type="InterPro" id="IPR047091">
    <property type="entry name" value="EIN3-like_DNA-bd"/>
</dbReference>
<feature type="region of interest" description="Disordered" evidence="1">
    <location>
        <begin position="88"/>
        <end position="115"/>
    </location>
</feature>
<dbReference type="AlphaFoldDB" id="A0AAD7PC40"/>
<protein>
    <submittedName>
        <fullName evidence="3">Ethylene insensitive 3-like protein</fullName>
    </submittedName>
</protein>
<gene>
    <name evidence="3" type="ORF">O6P43_029774</name>
</gene>
<accession>A0AAD7PC40</accession>
<dbReference type="Proteomes" id="UP001163823">
    <property type="component" value="Chromosome 12"/>
</dbReference>
<dbReference type="GO" id="GO:0003700">
    <property type="term" value="F:DNA-binding transcription factor activity"/>
    <property type="evidence" value="ECO:0007669"/>
    <property type="project" value="InterPro"/>
</dbReference>
<evidence type="ECO:0000259" key="2">
    <source>
        <dbReference type="Pfam" id="PF04873"/>
    </source>
</evidence>
<feature type="compositionally biased region" description="Basic and acidic residues" evidence="1">
    <location>
        <begin position="88"/>
        <end position="102"/>
    </location>
</feature>
<feature type="domain" description="Ethylene insensitive 3-like DNA-binding" evidence="2">
    <location>
        <begin position="70"/>
        <end position="159"/>
    </location>
</feature>
<name>A0AAD7PC40_QUISA</name>
<dbReference type="InterPro" id="IPR006957">
    <property type="entry name" value="EIN3"/>
</dbReference>
<dbReference type="GO" id="GO:0003677">
    <property type="term" value="F:DNA binding"/>
    <property type="evidence" value="ECO:0007669"/>
    <property type="project" value="TreeGrafter"/>
</dbReference>
<keyword evidence="4" id="KW-1185">Reference proteome</keyword>